<evidence type="ECO:0000313" key="1">
    <source>
        <dbReference type="EMBL" id="QBF73947.1"/>
    </source>
</evidence>
<protein>
    <submittedName>
        <fullName evidence="1">Uncharacterized protein</fullName>
    </submittedName>
</protein>
<keyword evidence="2" id="KW-1185">Reference proteome</keyword>
<reference evidence="1 2" key="1">
    <citation type="journal article" date="2019" name="Appl. Environ. Microbiol.">
        <title>Clostridium scindens ATCC 35704: integration of nutritional requirements, the complete genome sequence, and global transcriptional responses to bile acids.</title>
        <authorList>
            <person name="Devendran S."/>
            <person name="Shrestha R."/>
            <person name="Alves J.M.P."/>
            <person name="Wolf P.G."/>
            <person name="Ly L."/>
            <person name="Hernandez A.G."/>
            <person name="Mendez-Garcia C."/>
            <person name="Inboden A."/>
            <person name="Wiley J."/>
            <person name="Paul O."/>
            <person name="Allen A."/>
            <person name="Springer E."/>
            <person name="Wright C.L."/>
            <person name="Fields C.J."/>
            <person name="Daniel S.L."/>
            <person name="Ridlon J.M."/>
        </authorList>
    </citation>
    <scope>NUCLEOTIDE SEQUENCE [LARGE SCALE GENOMIC DNA]</scope>
    <source>
        <strain evidence="1 2">ATCC 35704</strain>
    </source>
</reference>
<dbReference type="HOGENOM" id="CLU_1552990_0_0_9"/>
<dbReference type="GeneID" id="62695563"/>
<dbReference type="EMBL" id="CP036170">
    <property type="protein sequence ID" value="QBF73947.1"/>
    <property type="molecule type" value="Genomic_DNA"/>
</dbReference>
<organism evidence="1 2">
    <name type="scientific">Clostridium scindens (strain ATCC 35704 / DSM 5676 / VPI 13733 / 19)</name>
    <dbReference type="NCBI Taxonomy" id="411468"/>
    <lineage>
        <taxon>Bacteria</taxon>
        <taxon>Bacillati</taxon>
        <taxon>Bacillota</taxon>
        <taxon>Clostridia</taxon>
        <taxon>Lachnospirales</taxon>
        <taxon>Lachnospiraceae</taxon>
    </lineage>
</organism>
<proteinExistence type="predicted"/>
<accession>B0NGW1</accession>
<evidence type="ECO:0000313" key="2">
    <source>
        <dbReference type="Proteomes" id="UP000289664"/>
    </source>
</evidence>
<dbReference type="OrthoDB" id="2073738at2"/>
<dbReference type="STRING" id="411468.CLOSCI_02716"/>
<dbReference type="eggNOG" id="ENOG5032UJH">
    <property type="taxonomic scope" value="Bacteria"/>
</dbReference>
<gene>
    <name evidence="1" type="ORF">HDCHBGLK_01340</name>
</gene>
<dbReference type="AlphaFoldDB" id="B0NGW1"/>
<sequence>MKIKKLTAVAMTGMMTLGMGTSVCAASPITQIGGTDAKDVKATYAADQTAGTVYSVDIAWGGMQYTYTIDSEGTWNPSTHKFDGASEAGSWSCSDGADKVKVTNHSNAAVKAAFTYEAENDYKTINGSFDKQNVTLPTAEGTEVLNAPTDTATLSLSGALKKNVPTATTIGTATVTLNVAQ</sequence>
<name>B0NGW1_CLOS5</name>
<dbReference type="KEGG" id="csci:HDCHBGLK_01340"/>
<dbReference type="Proteomes" id="UP000289664">
    <property type="component" value="Chromosome"/>
</dbReference>
<dbReference type="RefSeq" id="WP_004605337.1">
    <property type="nucleotide sequence ID" value="NZ_CP036170.1"/>
</dbReference>